<dbReference type="EMBL" id="SBIQ01000246">
    <property type="protein sequence ID" value="KAF7682483.1"/>
    <property type="molecule type" value="Genomic_DNA"/>
</dbReference>
<dbReference type="GO" id="GO:0016787">
    <property type="term" value="F:hydrolase activity"/>
    <property type="evidence" value="ECO:0007669"/>
    <property type="project" value="UniProtKB-KW"/>
</dbReference>
<dbReference type="InterPro" id="IPR001279">
    <property type="entry name" value="Metallo-B-lactamas"/>
</dbReference>
<keyword evidence="3" id="KW-1185">Reference proteome</keyword>
<reference evidence="2 3" key="1">
    <citation type="submission" date="2019-01" db="EMBL/GenBank/DDBJ databases">
        <title>Genomes sequencing and comparative genomics of infectious freshwater microsporidia, Cucumispora dikerogammari and Thelohania contejeani.</title>
        <authorList>
            <person name="Cormier A."/>
            <person name="Giraud I."/>
            <person name="Wattier R."/>
            <person name="Teixeira M."/>
            <person name="Grandjean F."/>
            <person name="Rigaud T."/>
            <person name="Cordaux R."/>
        </authorList>
    </citation>
    <scope>NUCLEOTIDE SEQUENCE [LARGE SCALE GENOMIC DNA]</scope>
    <source>
        <strain evidence="2">T1</strain>
        <tissue evidence="2">Spores</tissue>
    </source>
</reference>
<dbReference type="SUPFAM" id="SSF56281">
    <property type="entry name" value="Metallo-hydrolase/oxidoreductase"/>
    <property type="match status" value="1"/>
</dbReference>
<organism evidence="2 3">
    <name type="scientific">Astathelohania contejeani</name>
    <dbReference type="NCBI Taxonomy" id="164912"/>
    <lineage>
        <taxon>Eukaryota</taxon>
        <taxon>Fungi</taxon>
        <taxon>Fungi incertae sedis</taxon>
        <taxon>Microsporidia</taxon>
        <taxon>Astathelohaniidae</taxon>
        <taxon>Astathelohania</taxon>
    </lineage>
</organism>
<dbReference type="PANTHER" id="PTHR11935:SF94">
    <property type="entry name" value="TENZING NORGAY, ISOFORM C"/>
    <property type="match status" value="1"/>
</dbReference>
<dbReference type="Gene3D" id="3.60.15.10">
    <property type="entry name" value="Ribonuclease Z/Hydroxyacylglutathione hydrolase-like"/>
    <property type="match status" value="1"/>
</dbReference>
<sequence length="248" mass="29214">MDFIALSVDKDNFMYFYYNSTSAFSVDAYKADVIVKCLDLEFKKNIYNEKELDELNKMDTPRKLMFSLTTHGHFDHNGGDQYLIKQFPSLVIYNSAYLKKNNHDENIPFIENPNLSISYLCTPCHTQDSICFYIKSNQQCLITGDTILYLGVGKFFEGSASQMYSNIKKLRALPLDTLMLYGHDNHIENTEKARKFFEIPDTLPKPFLTLEQEKKYNPFFNYKKLKWNLESVDKIKRLREIYDEENKE</sequence>
<dbReference type="SMART" id="SM00849">
    <property type="entry name" value="Lactamase_B"/>
    <property type="match status" value="1"/>
</dbReference>
<dbReference type="InterPro" id="IPR036866">
    <property type="entry name" value="RibonucZ/Hydroxyglut_hydro"/>
</dbReference>
<gene>
    <name evidence="2" type="ORF">TCON_2290</name>
</gene>
<protein>
    <submittedName>
        <fullName evidence="2">Hydroxyacylglutathione hydrolase</fullName>
    </submittedName>
</protein>
<feature type="domain" description="Metallo-beta-lactamase" evidence="1">
    <location>
        <begin position="11"/>
        <end position="183"/>
    </location>
</feature>
<evidence type="ECO:0000313" key="2">
    <source>
        <dbReference type="EMBL" id="KAF7682483.1"/>
    </source>
</evidence>
<dbReference type="Proteomes" id="UP001516464">
    <property type="component" value="Unassembled WGS sequence"/>
</dbReference>
<proteinExistence type="predicted"/>
<evidence type="ECO:0000313" key="3">
    <source>
        <dbReference type="Proteomes" id="UP001516464"/>
    </source>
</evidence>
<evidence type="ECO:0000259" key="1">
    <source>
        <dbReference type="SMART" id="SM00849"/>
    </source>
</evidence>
<name>A0ABQ7HWF4_9MICR</name>
<accession>A0ABQ7HWF4</accession>
<keyword evidence="2" id="KW-0378">Hydrolase</keyword>
<dbReference type="PANTHER" id="PTHR11935">
    <property type="entry name" value="BETA LACTAMASE DOMAIN"/>
    <property type="match status" value="1"/>
</dbReference>
<comment type="caution">
    <text evidence="2">The sequence shown here is derived from an EMBL/GenBank/DDBJ whole genome shotgun (WGS) entry which is preliminary data.</text>
</comment>
<dbReference type="Pfam" id="PF00753">
    <property type="entry name" value="Lactamase_B"/>
    <property type="match status" value="1"/>
</dbReference>